<evidence type="ECO:0008006" key="3">
    <source>
        <dbReference type="Google" id="ProtNLM"/>
    </source>
</evidence>
<comment type="caution">
    <text evidence="1">The sequence shown here is derived from an EMBL/GenBank/DDBJ whole genome shotgun (WGS) entry which is preliminary data.</text>
</comment>
<gene>
    <name evidence="1" type="ORF">EZS28_028070</name>
</gene>
<name>A0A5J4V1I5_9EUKA</name>
<proteinExistence type="predicted"/>
<dbReference type="CDD" id="cd20557">
    <property type="entry name" value="CYCLIN_ScPCL1-like"/>
    <property type="match status" value="1"/>
</dbReference>
<organism evidence="1 2">
    <name type="scientific">Streblomastix strix</name>
    <dbReference type="NCBI Taxonomy" id="222440"/>
    <lineage>
        <taxon>Eukaryota</taxon>
        <taxon>Metamonada</taxon>
        <taxon>Preaxostyla</taxon>
        <taxon>Oxymonadida</taxon>
        <taxon>Streblomastigidae</taxon>
        <taxon>Streblomastix</taxon>
    </lineage>
</organism>
<evidence type="ECO:0000313" key="1">
    <source>
        <dbReference type="EMBL" id="KAA6376404.1"/>
    </source>
</evidence>
<dbReference type="Proteomes" id="UP000324800">
    <property type="component" value="Unassembled WGS sequence"/>
</dbReference>
<reference evidence="1 2" key="1">
    <citation type="submission" date="2019-03" db="EMBL/GenBank/DDBJ databases">
        <title>Single cell metagenomics reveals metabolic interactions within the superorganism composed of flagellate Streblomastix strix and complex community of Bacteroidetes bacteria on its surface.</title>
        <authorList>
            <person name="Treitli S.C."/>
            <person name="Kolisko M."/>
            <person name="Husnik F."/>
            <person name="Keeling P."/>
            <person name="Hampl V."/>
        </authorList>
    </citation>
    <scope>NUCLEOTIDE SEQUENCE [LARGE SCALE GENOMIC DNA]</scope>
    <source>
        <strain evidence="1">ST1C</strain>
    </source>
</reference>
<dbReference type="EMBL" id="SNRW01010549">
    <property type="protein sequence ID" value="KAA6376404.1"/>
    <property type="molecule type" value="Genomic_DNA"/>
</dbReference>
<protein>
    <recommendedName>
        <fullName evidence="3">Cyclin N-terminal domain-containing protein</fullName>
    </recommendedName>
</protein>
<sequence length="110" mass="13055">MEFVRFHARLTLGELLTAIQILEALFRKCREKNDNTVSADNLGTALVCICIVSLKFLRDTPFRNSWWAQTFGMDLQTINESEVVILKLMDWQVWSSERKFMRFYTRVFRV</sequence>
<accession>A0A5J4V1I5</accession>
<dbReference type="AlphaFoldDB" id="A0A5J4V1I5"/>
<dbReference type="OrthoDB" id="286814at2759"/>
<evidence type="ECO:0000313" key="2">
    <source>
        <dbReference type="Proteomes" id="UP000324800"/>
    </source>
</evidence>
<dbReference type="Gene3D" id="1.10.472.10">
    <property type="entry name" value="Cyclin-like"/>
    <property type="match status" value="1"/>
</dbReference>